<evidence type="ECO:0000313" key="2">
    <source>
        <dbReference type="Proteomes" id="UP000016088"/>
    </source>
</evidence>
<dbReference type="AlphaFoldDB" id="S9Q2H5"/>
<dbReference type="VEuPathDB" id="FungiDB:SOCG_03126"/>
<evidence type="ECO:0000313" key="1">
    <source>
        <dbReference type="EMBL" id="EPX73908.1"/>
    </source>
</evidence>
<dbReference type="RefSeq" id="XP_013017068.1">
    <property type="nucleotide sequence ID" value="XM_013161614.1"/>
</dbReference>
<sequence>MTSCVDTVNYMLQHPAGIDKIAALIVNVARLNPLAGKANGELVSMLNEFRCILRIPGLYKLLVNFDREGSLESHLSNAINMCYYITEGLAFLGSKQIISMSKSKEDQLSLISCRCWLLDTLLTIYQLLKKVRNTHDKQDQWDLAANVVSLPLCLHWSTGSGLGLSKQQIGALGLFSTVVQVRKLLRALHEKKQQ</sequence>
<accession>S9Q2H5</accession>
<gene>
    <name evidence="1" type="ORF">SOCG_03126</name>
</gene>
<dbReference type="HOGENOM" id="CLU_1422182_0_0_1"/>
<dbReference type="EMBL" id="KE503206">
    <property type="protein sequence ID" value="EPX73908.1"/>
    <property type="molecule type" value="Genomic_DNA"/>
</dbReference>
<proteinExistence type="predicted"/>
<dbReference type="OrthoDB" id="10005898at2759"/>
<name>S9Q2H5_SCHOY</name>
<dbReference type="OMA" id="EFRCILR"/>
<dbReference type="eggNOG" id="ENOG502RS06">
    <property type="taxonomic scope" value="Eukaryota"/>
</dbReference>
<protein>
    <submittedName>
        <fullName evidence="1">Fungal protein</fullName>
    </submittedName>
</protein>
<dbReference type="GeneID" id="25032098"/>
<keyword evidence="2" id="KW-1185">Reference proteome</keyword>
<reference evidence="1 2" key="1">
    <citation type="journal article" date="2011" name="Science">
        <title>Comparative functional genomics of the fission yeasts.</title>
        <authorList>
            <person name="Rhind N."/>
            <person name="Chen Z."/>
            <person name="Yassour M."/>
            <person name="Thompson D.A."/>
            <person name="Haas B.J."/>
            <person name="Habib N."/>
            <person name="Wapinski I."/>
            <person name="Roy S."/>
            <person name="Lin M.F."/>
            <person name="Heiman D.I."/>
            <person name="Young S.K."/>
            <person name="Furuya K."/>
            <person name="Guo Y."/>
            <person name="Pidoux A."/>
            <person name="Chen H.M."/>
            <person name="Robbertse B."/>
            <person name="Goldberg J.M."/>
            <person name="Aoki K."/>
            <person name="Bayne E.H."/>
            <person name="Berlin A.M."/>
            <person name="Desjardins C.A."/>
            <person name="Dobbs E."/>
            <person name="Dukaj L."/>
            <person name="Fan L."/>
            <person name="FitzGerald M.G."/>
            <person name="French C."/>
            <person name="Gujja S."/>
            <person name="Hansen K."/>
            <person name="Keifenheim D."/>
            <person name="Levin J.Z."/>
            <person name="Mosher R.A."/>
            <person name="Mueller C.A."/>
            <person name="Pfiffner J."/>
            <person name="Priest M."/>
            <person name="Russ C."/>
            <person name="Smialowska A."/>
            <person name="Swoboda P."/>
            <person name="Sykes S.M."/>
            <person name="Vaughn M."/>
            <person name="Vengrova S."/>
            <person name="Yoder R."/>
            <person name="Zeng Q."/>
            <person name="Allshire R."/>
            <person name="Baulcombe D."/>
            <person name="Birren B.W."/>
            <person name="Brown W."/>
            <person name="Ekwall K."/>
            <person name="Kellis M."/>
            <person name="Leatherwood J."/>
            <person name="Levin H."/>
            <person name="Margalit H."/>
            <person name="Martienssen R."/>
            <person name="Nieduszynski C.A."/>
            <person name="Spatafora J.W."/>
            <person name="Friedman N."/>
            <person name="Dalgaard J.Z."/>
            <person name="Baumann P."/>
            <person name="Niki H."/>
            <person name="Regev A."/>
            <person name="Nusbaum C."/>
        </authorList>
    </citation>
    <scope>NUCLEOTIDE SEQUENCE [LARGE SCALE GENOMIC DNA]</scope>
    <source>
        <strain evidence="2">yFS286</strain>
    </source>
</reference>
<dbReference type="Proteomes" id="UP000016088">
    <property type="component" value="Unassembled WGS sequence"/>
</dbReference>
<organism evidence="1 2">
    <name type="scientific">Schizosaccharomyces octosporus (strain yFS286)</name>
    <name type="common">Fission yeast</name>
    <name type="synonym">Octosporomyces octosporus</name>
    <dbReference type="NCBI Taxonomy" id="483514"/>
    <lineage>
        <taxon>Eukaryota</taxon>
        <taxon>Fungi</taxon>
        <taxon>Dikarya</taxon>
        <taxon>Ascomycota</taxon>
        <taxon>Taphrinomycotina</taxon>
        <taxon>Schizosaccharomycetes</taxon>
        <taxon>Schizosaccharomycetales</taxon>
        <taxon>Schizosaccharomycetaceae</taxon>
        <taxon>Schizosaccharomyces</taxon>
    </lineage>
</organism>